<evidence type="ECO:0000313" key="2">
    <source>
        <dbReference type="EMBL" id="KAK1690518.1"/>
    </source>
</evidence>
<feature type="chain" id="PRO_5042519466" evidence="1">
    <location>
        <begin position="19"/>
        <end position="85"/>
    </location>
</feature>
<gene>
    <name evidence="2" type="ORF">BDP55DRAFT_651023</name>
</gene>
<dbReference type="AlphaFoldDB" id="A0AAJ0AVE6"/>
<organism evidence="2 3">
    <name type="scientific">Colletotrichum godetiae</name>
    <dbReference type="NCBI Taxonomy" id="1209918"/>
    <lineage>
        <taxon>Eukaryota</taxon>
        <taxon>Fungi</taxon>
        <taxon>Dikarya</taxon>
        <taxon>Ascomycota</taxon>
        <taxon>Pezizomycotina</taxon>
        <taxon>Sordariomycetes</taxon>
        <taxon>Hypocreomycetidae</taxon>
        <taxon>Glomerellales</taxon>
        <taxon>Glomerellaceae</taxon>
        <taxon>Colletotrichum</taxon>
        <taxon>Colletotrichum acutatum species complex</taxon>
    </lineage>
</organism>
<dbReference type="GeneID" id="85458546"/>
<sequence>MKASLFTALLAQALAASASQMYCNGGQGLASGNTCDGKGANSYCCSTKQTSAFPTFRGLCFSPQSIRDQEDTSQLCSGGYVYCCD</sequence>
<keyword evidence="1" id="KW-0732">Signal</keyword>
<dbReference type="EMBL" id="JAHMHR010000006">
    <property type="protein sequence ID" value="KAK1690518.1"/>
    <property type="molecule type" value="Genomic_DNA"/>
</dbReference>
<keyword evidence="3" id="KW-1185">Reference proteome</keyword>
<protein>
    <submittedName>
        <fullName evidence="2">Uncharacterized protein</fullName>
    </submittedName>
</protein>
<comment type="caution">
    <text evidence="2">The sequence shown here is derived from an EMBL/GenBank/DDBJ whole genome shotgun (WGS) entry which is preliminary data.</text>
</comment>
<dbReference type="RefSeq" id="XP_060434213.1">
    <property type="nucleotide sequence ID" value="XM_060574020.1"/>
</dbReference>
<dbReference type="Proteomes" id="UP001224890">
    <property type="component" value="Unassembled WGS sequence"/>
</dbReference>
<evidence type="ECO:0000256" key="1">
    <source>
        <dbReference type="SAM" id="SignalP"/>
    </source>
</evidence>
<name>A0AAJ0AVE6_9PEZI</name>
<accession>A0AAJ0AVE6</accession>
<feature type="signal peptide" evidence="1">
    <location>
        <begin position="1"/>
        <end position="18"/>
    </location>
</feature>
<reference evidence="2" key="1">
    <citation type="submission" date="2021-06" db="EMBL/GenBank/DDBJ databases">
        <title>Comparative genomics, transcriptomics and evolutionary studies reveal genomic signatures of adaptation to plant cell wall in hemibiotrophic fungi.</title>
        <authorList>
            <consortium name="DOE Joint Genome Institute"/>
            <person name="Baroncelli R."/>
            <person name="Diaz J.F."/>
            <person name="Benocci T."/>
            <person name="Peng M."/>
            <person name="Battaglia E."/>
            <person name="Haridas S."/>
            <person name="Andreopoulos W."/>
            <person name="Labutti K."/>
            <person name="Pangilinan J."/>
            <person name="Floch G.L."/>
            <person name="Makela M.R."/>
            <person name="Henrissat B."/>
            <person name="Grigoriev I.V."/>
            <person name="Crouch J.A."/>
            <person name="De Vries R.P."/>
            <person name="Sukno S.A."/>
            <person name="Thon M.R."/>
        </authorList>
    </citation>
    <scope>NUCLEOTIDE SEQUENCE</scope>
    <source>
        <strain evidence="2">CBS 193.32</strain>
    </source>
</reference>
<evidence type="ECO:0000313" key="3">
    <source>
        <dbReference type="Proteomes" id="UP001224890"/>
    </source>
</evidence>
<proteinExistence type="predicted"/>